<dbReference type="InterPro" id="IPR050628">
    <property type="entry name" value="SNF2_RAD54_helicase_TF"/>
</dbReference>
<evidence type="ECO:0000256" key="4">
    <source>
        <dbReference type="SAM" id="MobiDB-lite"/>
    </source>
</evidence>
<feature type="region of interest" description="Disordered" evidence="4">
    <location>
        <begin position="1100"/>
        <end position="1126"/>
    </location>
</feature>
<feature type="region of interest" description="Disordered" evidence="4">
    <location>
        <begin position="1018"/>
        <end position="1087"/>
    </location>
</feature>
<evidence type="ECO:0000256" key="2">
    <source>
        <dbReference type="ARBA" id="ARBA00022801"/>
    </source>
</evidence>
<dbReference type="GO" id="GO:0008094">
    <property type="term" value="F:ATP-dependent activity, acting on DNA"/>
    <property type="evidence" value="ECO:0007669"/>
    <property type="project" value="TreeGrafter"/>
</dbReference>
<evidence type="ECO:0000256" key="3">
    <source>
        <dbReference type="ARBA" id="ARBA00022840"/>
    </source>
</evidence>
<dbReference type="AlphaFoldDB" id="A0AAV9VBY3"/>
<dbReference type="InterPro" id="IPR027417">
    <property type="entry name" value="P-loop_NTPase"/>
</dbReference>
<dbReference type="CDD" id="cd18793">
    <property type="entry name" value="SF2_C_SNF"/>
    <property type="match status" value="1"/>
</dbReference>
<dbReference type="GO" id="GO:0005634">
    <property type="term" value="C:nucleus"/>
    <property type="evidence" value="ECO:0007669"/>
    <property type="project" value="TreeGrafter"/>
</dbReference>
<dbReference type="Gene3D" id="3.40.50.10810">
    <property type="entry name" value="Tandem AAA-ATPase domain"/>
    <property type="match status" value="1"/>
</dbReference>
<feature type="region of interest" description="Disordered" evidence="4">
    <location>
        <begin position="1"/>
        <end position="25"/>
    </location>
</feature>
<dbReference type="PROSITE" id="PS51194">
    <property type="entry name" value="HELICASE_CTER"/>
    <property type="match status" value="1"/>
</dbReference>
<dbReference type="PANTHER" id="PTHR45626">
    <property type="entry name" value="TRANSCRIPTION TERMINATION FACTOR 2-RELATED"/>
    <property type="match status" value="1"/>
</dbReference>
<dbReference type="Pfam" id="PF00176">
    <property type="entry name" value="SNF2-rel_dom"/>
    <property type="match status" value="1"/>
</dbReference>
<evidence type="ECO:0000256" key="1">
    <source>
        <dbReference type="ARBA" id="ARBA00022741"/>
    </source>
</evidence>
<comment type="caution">
    <text evidence="6">The sequence shown here is derived from an EMBL/GenBank/DDBJ whole genome shotgun (WGS) entry which is preliminary data.</text>
</comment>
<sequence>MQLNIDIPPAMAAPSPPPPSSPRDQSIIDIFNTLPSPSPSATGARNIFHAEVLQTLLDEDAGPIPGLRTTPFRYQRRSAALMFQREQGIQYRASEVSVKPQSKDGDDGSVYDSRIGGILAEEMGSGKTLICLLLVLASRYLTVEMPGHVLRRAIDDEPEEASPAVDNDEDEDDRPIVYESKGKKVPPPEKVVPEPPPPPPTRERIPSLMTLSVRTIMTQGVPWRDRNPDYHDRLANLIREQRRAHKWDSYEVVRAYSSRFNYRDVADVYLSAATLVVVPGNLMIQWEDEILKHTFPAAQGGLAYAKVSERGVIPDTEELLNLDILLISRARFDKEIQDGTDERGRRLHIPRSLGCTCSWFSERTRLVMCTCPDPDAIYKSPLMTVHWKRIIVDEGHSMASSRSISVLLADKLHVQSKWVVTGTPSSGLYSKATTGTSPDSAAEVDNSIRVSEASDLRRIGDLITHFLKLPPYGNRRVRWPNKVSEAVGTGLLRSVLERVMIRHRIADIEAEVALPPLHQKFVYVQPGWYEKLTLNLFLAQLATNEVTSERCDQDWMFHSTQRRHLNDFVNNMRECAFYWTAMNKRSVREMRENAVKYLEKEGKVTNEADRELLRRVVQTVDMALRSNLWKTYSVFHEMGYCVNGLPETVRHAWAMDAAVSFGAEDAVLGGAQIMSMQKHVAKKAYSGQDLTPALANIGEHSMPAFRESATARDHILGRKEVGEITETQYQYMMHGQPSAHHQTLNSKQAKNKRRKSTGGSSQKSPTAKKASASPVKKGILKQGHKASEDEYLAPNSPLRGVTVTGFASAKLAYLISRVLEFQATEKILIFYETDQVAYFIAEALSVVGVKYLLYSRTGMDIHRKAEYLVTFNTTDSFRVFLLDVSQAAQGIHLGSASRVFFVNPIWQPPSVLAQAMKRAHRIGQTRPVYVETLILKGTIEETIFNRKNQMDENDFRGKKLMVDDEGLRNLLTREPFADIVNGQDPLFARLEVPQRMFGEGKVGDAPEHPDLDIVTLQRDAPAGSSGPSSRSATPVAGSKSGEVRRETGGKQRKRVGFAVDDESEDEDQDVASVSPTTDDTAVVDSKADIPVPRRVSLFGGTNGFFEDAAPENTESQKRGHECGEEEGSIVFKRPRVAFVDAEV</sequence>
<dbReference type="EMBL" id="JAVHNQ010000001">
    <property type="protein sequence ID" value="KAK6359491.1"/>
    <property type="molecule type" value="Genomic_DNA"/>
</dbReference>
<dbReference type="PANTHER" id="PTHR45626:SF51">
    <property type="entry name" value="SNF2-RELATED DOMAIN-CONTAINING PROTEIN"/>
    <property type="match status" value="1"/>
</dbReference>
<gene>
    <name evidence="6" type="ORF">TWF696_000647</name>
</gene>
<keyword evidence="1" id="KW-0547">Nucleotide-binding</keyword>
<dbReference type="SUPFAM" id="SSF52540">
    <property type="entry name" value="P-loop containing nucleoside triphosphate hydrolases"/>
    <property type="match status" value="2"/>
</dbReference>
<dbReference type="Proteomes" id="UP001375240">
    <property type="component" value="Unassembled WGS sequence"/>
</dbReference>
<evidence type="ECO:0000259" key="5">
    <source>
        <dbReference type="PROSITE" id="PS51194"/>
    </source>
</evidence>
<feature type="compositionally biased region" description="Low complexity" evidence="4">
    <location>
        <begin position="1020"/>
        <end position="1032"/>
    </location>
</feature>
<dbReference type="GO" id="GO:0005524">
    <property type="term" value="F:ATP binding"/>
    <property type="evidence" value="ECO:0007669"/>
    <property type="project" value="UniProtKB-KW"/>
</dbReference>
<dbReference type="InterPro" id="IPR001650">
    <property type="entry name" value="Helicase_C-like"/>
</dbReference>
<feature type="region of interest" description="Disordered" evidence="4">
    <location>
        <begin position="735"/>
        <end position="779"/>
    </location>
</feature>
<feature type="compositionally biased region" description="Polar residues" evidence="4">
    <location>
        <begin position="739"/>
        <end position="748"/>
    </location>
</feature>
<feature type="compositionally biased region" description="Pro residues" evidence="4">
    <location>
        <begin position="188"/>
        <end position="200"/>
    </location>
</feature>
<dbReference type="GO" id="GO:0016787">
    <property type="term" value="F:hydrolase activity"/>
    <property type="evidence" value="ECO:0007669"/>
    <property type="project" value="UniProtKB-KW"/>
</dbReference>
<dbReference type="GO" id="GO:0006281">
    <property type="term" value="P:DNA repair"/>
    <property type="evidence" value="ECO:0007669"/>
    <property type="project" value="TreeGrafter"/>
</dbReference>
<dbReference type="InterPro" id="IPR000330">
    <property type="entry name" value="SNF2_N"/>
</dbReference>
<organism evidence="6 7">
    <name type="scientific">Orbilia brochopaga</name>
    <dbReference type="NCBI Taxonomy" id="3140254"/>
    <lineage>
        <taxon>Eukaryota</taxon>
        <taxon>Fungi</taxon>
        <taxon>Dikarya</taxon>
        <taxon>Ascomycota</taxon>
        <taxon>Pezizomycotina</taxon>
        <taxon>Orbiliomycetes</taxon>
        <taxon>Orbiliales</taxon>
        <taxon>Orbiliaceae</taxon>
        <taxon>Orbilia</taxon>
    </lineage>
</organism>
<proteinExistence type="predicted"/>
<evidence type="ECO:0000313" key="6">
    <source>
        <dbReference type="EMBL" id="KAK6359491.1"/>
    </source>
</evidence>
<keyword evidence="3" id="KW-0067">ATP-binding</keyword>
<dbReference type="Pfam" id="PF00271">
    <property type="entry name" value="Helicase_C"/>
    <property type="match status" value="1"/>
</dbReference>
<name>A0AAV9VBY3_9PEZI</name>
<feature type="region of interest" description="Disordered" evidence="4">
    <location>
        <begin position="154"/>
        <end position="205"/>
    </location>
</feature>
<reference evidence="6 7" key="1">
    <citation type="submission" date="2019-10" db="EMBL/GenBank/DDBJ databases">
        <authorList>
            <person name="Palmer J.M."/>
        </authorList>
    </citation>
    <scope>NUCLEOTIDE SEQUENCE [LARGE SCALE GENOMIC DNA]</scope>
    <source>
        <strain evidence="6 7">TWF696</strain>
    </source>
</reference>
<accession>A0AAV9VBY3</accession>
<feature type="compositionally biased region" description="Acidic residues" evidence="4">
    <location>
        <begin position="1059"/>
        <end position="1069"/>
    </location>
</feature>
<dbReference type="InterPro" id="IPR038718">
    <property type="entry name" value="SNF2-like_sf"/>
</dbReference>
<keyword evidence="7" id="KW-1185">Reference proteome</keyword>
<dbReference type="InterPro" id="IPR014001">
    <property type="entry name" value="Helicase_ATP-bd"/>
</dbReference>
<evidence type="ECO:0000313" key="7">
    <source>
        <dbReference type="Proteomes" id="UP001375240"/>
    </source>
</evidence>
<feature type="compositionally biased region" description="Acidic residues" evidence="4">
    <location>
        <begin position="156"/>
        <end position="173"/>
    </location>
</feature>
<keyword evidence="2" id="KW-0378">Hydrolase</keyword>
<dbReference type="Gene3D" id="3.40.50.300">
    <property type="entry name" value="P-loop containing nucleotide triphosphate hydrolases"/>
    <property type="match status" value="1"/>
</dbReference>
<dbReference type="SMART" id="SM00487">
    <property type="entry name" value="DEXDc"/>
    <property type="match status" value="1"/>
</dbReference>
<dbReference type="InterPro" id="IPR049730">
    <property type="entry name" value="SNF2/RAD54-like_C"/>
</dbReference>
<feature type="domain" description="Helicase C-terminal" evidence="5">
    <location>
        <begin position="810"/>
        <end position="971"/>
    </location>
</feature>
<protein>
    <recommendedName>
        <fullName evidence="5">Helicase C-terminal domain-containing protein</fullName>
    </recommendedName>
</protein>